<dbReference type="Proteomes" id="UP000060630">
    <property type="component" value="Unassembled WGS sequence"/>
</dbReference>
<comment type="caution">
    <text evidence="1">The sequence shown here is derived from an EMBL/GenBank/DDBJ whole genome shotgun (WGS) entry which is preliminary data.</text>
</comment>
<reference evidence="1 2" key="1">
    <citation type="submission" date="2015-11" db="EMBL/GenBank/DDBJ databases">
        <title>Expanding the genomic diversity of Burkholderia species for the development of highly accurate diagnostics.</title>
        <authorList>
            <person name="Sahl J."/>
            <person name="Keim P."/>
            <person name="Wagner D."/>
        </authorList>
    </citation>
    <scope>NUCLEOTIDE SEQUENCE [LARGE SCALE GENOMIC DNA]</scope>
    <source>
        <strain evidence="1 2">MSMB2087WGS</strain>
    </source>
</reference>
<gene>
    <name evidence="1" type="ORF">WL29_22115</name>
</gene>
<protein>
    <submittedName>
        <fullName evidence="1">Uncharacterized protein</fullName>
    </submittedName>
</protein>
<sequence length="257" mass="28450">MGKASRSKKQPEISAETRQAIRWAADIIKDPRVMSTFTCIERMARMRKDVESAELMGQVGAVAAALGETELADSFQRAPWEGALIAKRLRDVSVDQWATGIEAAFGNAKFVALIERTVAVAHKNFWATDPAKALQFGGNRKPPEDDPCMLAITRAHRRLTSNPTGPGWITLALFCMARMIAVNAHTSFESDEWSEASFLWFALERDFLLADGASTAKMVLEADKRYLRGELPNIIGARMMHGLAEAAINGYDKPFFQ</sequence>
<proteinExistence type="predicted"/>
<dbReference type="AlphaFoldDB" id="A0A106QBR7"/>
<accession>A0A106QBR7</accession>
<evidence type="ECO:0000313" key="1">
    <source>
        <dbReference type="EMBL" id="KWA84064.1"/>
    </source>
</evidence>
<evidence type="ECO:0000313" key="2">
    <source>
        <dbReference type="Proteomes" id="UP000060630"/>
    </source>
</evidence>
<name>A0A106QBR7_9BURK</name>
<organism evidence="1 2">
    <name type="scientific">Burkholderia ubonensis</name>
    <dbReference type="NCBI Taxonomy" id="101571"/>
    <lineage>
        <taxon>Bacteria</taxon>
        <taxon>Pseudomonadati</taxon>
        <taxon>Pseudomonadota</taxon>
        <taxon>Betaproteobacteria</taxon>
        <taxon>Burkholderiales</taxon>
        <taxon>Burkholderiaceae</taxon>
        <taxon>Burkholderia</taxon>
        <taxon>Burkholderia cepacia complex</taxon>
    </lineage>
</organism>
<dbReference type="EMBL" id="LPHD01000049">
    <property type="protein sequence ID" value="KWA84064.1"/>
    <property type="molecule type" value="Genomic_DNA"/>
</dbReference>